<dbReference type="Proteomes" id="UP000024635">
    <property type="component" value="Unassembled WGS sequence"/>
</dbReference>
<feature type="compositionally biased region" description="Polar residues" evidence="1">
    <location>
        <begin position="1"/>
        <end position="14"/>
    </location>
</feature>
<evidence type="ECO:0000256" key="1">
    <source>
        <dbReference type="SAM" id="MobiDB-lite"/>
    </source>
</evidence>
<accession>A0A016U0J6</accession>
<protein>
    <submittedName>
        <fullName evidence="2">Uncharacterized protein</fullName>
    </submittedName>
</protein>
<evidence type="ECO:0000313" key="3">
    <source>
        <dbReference type="Proteomes" id="UP000024635"/>
    </source>
</evidence>
<dbReference type="AlphaFoldDB" id="A0A016U0J6"/>
<sequence>MSSLASWGCASTNALGGVGPATGPAQRRYGSAYCMWLISAEATTALYMLPIHGWPSEKIADTACLSSTG</sequence>
<comment type="caution">
    <text evidence="2">The sequence shown here is derived from an EMBL/GenBank/DDBJ whole genome shotgun (WGS) entry which is preliminary data.</text>
</comment>
<organism evidence="2 3">
    <name type="scientific">Ancylostoma ceylanicum</name>
    <dbReference type="NCBI Taxonomy" id="53326"/>
    <lineage>
        <taxon>Eukaryota</taxon>
        <taxon>Metazoa</taxon>
        <taxon>Ecdysozoa</taxon>
        <taxon>Nematoda</taxon>
        <taxon>Chromadorea</taxon>
        <taxon>Rhabditida</taxon>
        <taxon>Rhabditina</taxon>
        <taxon>Rhabditomorpha</taxon>
        <taxon>Strongyloidea</taxon>
        <taxon>Ancylostomatidae</taxon>
        <taxon>Ancylostomatinae</taxon>
        <taxon>Ancylostoma</taxon>
    </lineage>
</organism>
<evidence type="ECO:0000313" key="2">
    <source>
        <dbReference type="EMBL" id="EYC08133.1"/>
    </source>
</evidence>
<feature type="region of interest" description="Disordered" evidence="1">
    <location>
        <begin position="1"/>
        <end position="22"/>
    </location>
</feature>
<gene>
    <name evidence="2" type="primary">Acey_s0067.g133</name>
    <name evidence="2" type="ORF">Y032_0067g133</name>
</gene>
<proteinExistence type="predicted"/>
<keyword evidence="3" id="KW-1185">Reference proteome</keyword>
<name>A0A016U0J6_9BILA</name>
<dbReference type="EMBL" id="JARK01001403">
    <property type="protein sequence ID" value="EYC08133.1"/>
    <property type="molecule type" value="Genomic_DNA"/>
</dbReference>
<reference evidence="3" key="1">
    <citation type="journal article" date="2015" name="Nat. Genet.">
        <title>The genome and transcriptome of the zoonotic hookworm Ancylostoma ceylanicum identify infection-specific gene families.</title>
        <authorList>
            <person name="Schwarz E.M."/>
            <person name="Hu Y."/>
            <person name="Antoshechkin I."/>
            <person name="Miller M.M."/>
            <person name="Sternberg P.W."/>
            <person name="Aroian R.V."/>
        </authorList>
    </citation>
    <scope>NUCLEOTIDE SEQUENCE</scope>
    <source>
        <strain evidence="3">HY135</strain>
    </source>
</reference>